<keyword evidence="3" id="KW-1185">Reference proteome</keyword>
<feature type="compositionally biased region" description="Basic and acidic residues" evidence="1">
    <location>
        <begin position="125"/>
        <end position="134"/>
    </location>
</feature>
<gene>
    <name evidence="2" type="ORF">B0T23DRAFT_383026</name>
</gene>
<dbReference type="EMBL" id="JAULSX010000005">
    <property type="protein sequence ID" value="KAK3491035.1"/>
    <property type="molecule type" value="Genomic_DNA"/>
</dbReference>
<comment type="caution">
    <text evidence="2">The sequence shown here is derived from an EMBL/GenBank/DDBJ whole genome shotgun (WGS) entry which is preliminary data.</text>
</comment>
<dbReference type="RefSeq" id="XP_062692218.1">
    <property type="nucleotide sequence ID" value="XM_062837378.1"/>
</dbReference>
<proteinExistence type="predicted"/>
<protein>
    <submittedName>
        <fullName evidence="2">Uncharacterized protein</fullName>
    </submittedName>
</protein>
<name>A0AAJ0I6H2_9PEZI</name>
<evidence type="ECO:0000313" key="2">
    <source>
        <dbReference type="EMBL" id="KAK3491035.1"/>
    </source>
</evidence>
<evidence type="ECO:0000313" key="3">
    <source>
        <dbReference type="Proteomes" id="UP001285908"/>
    </source>
</evidence>
<feature type="region of interest" description="Disordered" evidence="1">
    <location>
        <begin position="111"/>
        <end position="134"/>
    </location>
</feature>
<dbReference type="Proteomes" id="UP001285908">
    <property type="component" value="Unassembled WGS sequence"/>
</dbReference>
<dbReference type="AlphaFoldDB" id="A0AAJ0I6H2"/>
<dbReference type="GeneID" id="87875000"/>
<accession>A0AAJ0I6H2</accession>
<organism evidence="2 3">
    <name type="scientific">Neurospora hispaniola</name>
    <dbReference type="NCBI Taxonomy" id="588809"/>
    <lineage>
        <taxon>Eukaryota</taxon>
        <taxon>Fungi</taxon>
        <taxon>Dikarya</taxon>
        <taxon>Ascomycota</taxon>
        <taxon>Pezizomycotina</taxon>
        <taxon>Sordariomycetes</taxon>
        <taxon>Sordariomycetidae</taxon>
        <taxon>Sordariales</taxon>
        <taxon>Sordariaceae</taxon>
        <taxon>Neurospora</taxon>
    </lineage>
</organism>
<evidence type="ECO:0000256" key="1">
    <source>
        <dbReference type="SAM" id="MobiDB-lite"/>
    </source>
</evidence>
<sequence length="134" mass="15189">MALLAHVRHSRHRNSLPVDRYLLALLPHPTPDPKDFALQTFLVFPRPRTLPTVWRDRLKQYPAERHLTLKELTTIAWYLGAPGKQGTSTPCGIEGCPVCILVNIDLHKSGRDGAHGKRRPRPRRSHLDVGIRDG</sequence>
<reference evidence="2 3" key="1">
    <citation type="journal article" date="2023" name="Mol. Phylogenet. Evol.">
        <title>Genome-scale phylogeny and comparative genomics of the fungal order Sordariales.</title>
        <authorList>
            <person name="Hensen N."/>
            <person name="Bonometti L."/>
            <person name="Westerberg I."/>
            <person name="Brannstrom I.O."/>
            <person name="Guillou S."/>
            <person name="Cros-Aarteil S."/>
            <person name="Calhoun S."/>
            <person name="Haridas S."/>
            <person name="Kuo A."/>
            <person name="Mondo S."/>
            <person name="Pangilinan J."/>
            <person name="Riley R."/>
            <person name="LaButti K."/>
            <person name="Andreopoulos B."/>
            <person name="Lipzen A."/>
            <person name="Chen C."/>
            <person name="Yan M."/>
            <person name="Daum C."/>
            <person name="Ng V."/>
            <person name="Clum A."/>
            <person name="Steindorff A."/>
            <person name="Ohm R.A."/>
            <person name="Martin F."/>
            <person name="Silar P."/>
            <person name="Natvig D.O."/>
            <person name="Lalanne C."/>
            <person name="Gautier V."/>
            <person name="Ament-Velasquez S.L."/>
            <person name="Kruys A."/>
            <person name="Hutchinson M.I."/>
            <person name="Powell A.J."/>
            <person name="Barry K."/>
            <person name="Miller A.N."/>
            <person name="Grigoriev I.V."/>
            <person name="Debuchy R."/>
            <person name="Gladieux P."/>
            <person name="Hiltunen Thoren M."/>
            <person name="Johannesson H."/>
        </authorList>
    </citation>
    <scope>NUCLEOTIDE SEQUENCE [LARGE SCALE GENOMIC DNA]</scope>
    <source>
        <strain evidence="2 3">FGSC 10403</strain>
    </source>
</reference>